<dbReference type="EMBL" id="JAVRHK010000002">
    <property type="protein sequence ID" value="MDT0675482.1"/>
    <property type="molecule type" value="Genomic_DNA"/>
</dbReference>
<name>A0ABU3D1U6_9FLAO</name>
<evidence type="ECO:0000313" key="1">
    <source>
        <dbReference type="EMBL" id="MDT0675482.1"/>
    </source>
</evidence>
<dbReference type="Proteomes" id="UP001262582">
    <property type="component" value="Unassembled WGS sequence"/>
</dbReference>
<dbReference type="Gene3D" id="3.40.50.10600">
    <property type="entry name" value="SpoIIaa-like domains"/>
    <property type="match status" value="1"/>
</dbReference>
<gene>
    <name evidence="1" type="ORF">RM539_02665</name>
</gene>
<reference evidence="1 2" key="1">
    <citation type="submission" date="2023-09" db="EMBL/GenBank/DDBJ databases">
        <authorList>
            <person name="Rey-Velasco X."/>
        </authorList>
    </citation>
    <scope>NUCLEOTIDE SEQUENCE [LARGE SCALE GENOMIC DNA]</scope>
    <source>
        <strain evidence="1 2">F117</strain>
    </source>
</reference>
<keyword evidence="2" id="KW-1185">Reference proteome</keyword>
<comment type="caution">
    <text evidence="1">The sequence shown here is derived from an EMBL/GenBank/DDBJ whole genome shotgun (WGS) entry which is preliminary data.</text>
</comment>
<dbReference type="Pfam" id="PF11964">
    <property type="entry name" value="SpoIIAA-like"/>
    <property type="match status" value="1"/>
</dbReference>
<dbReference type="RefSeq" id="WP_311501954.1">
    <property type="nucleotide sequence ID" value="NZ_JAVRHK010000002.1"/>
</dbReference>
<dbReference type="InterPro" id="IPR038396">
    <property type="entry name" value="SpoIIAA-like_sf"/>
</dbReference>
<dbReference type="SUPFAM" id="SSF52091">
    <property type="entry name" value="SpoIIaa-like"/>
    <property type="match status" value="1"/>
</dbReference>
<sequence>MLDTFSFADHIVGVIIDSHLDKDTTESLQQKLLEKLKKHQRVNLFVEVQKESEISADAFIKNMQFNFKHIGEFHKIAIVSDINWLKGAMSLKDIVVEANIETFPHKDRLKALNWISE</sequence>
<evidence type="ECO:0000313" key="2">
    <source>
        <dbReference type="Proteomes" id="UP001262582"/>
    </source>
</evidence>
<dbReference type="InterPro" id="IPR036513">
    <property type="entry name" value="STAS_dom_sf"/>
</dbReference>
<accession>A0ABU3D1U6</accession>
<dbReference type="InterPro" id="IPR021866">
    <property type="entry name" value="SpoIIAA-like"/>
</dbReference>
<organism evidence="1 2">
    <name type="scientific">Autumnicola musiva</name>
    <dbReference type="NCBI Taxonomy" id="3075589"/>
    <lineage>
        <taxon>Bacteria</taxon>
        <taxon>Pseudomonadati</taxon>
        <taxon>Bacteroidota</taxon>
        <taxon>Flavobacteriia</taxon>
        <taxon>Flavobacteriales</taxon>
        <taxon>Flavobacteriaceae</taxon>
        <taxon>Autumnicola</taxon>
    </lineage>
</organism>
<proteinExistence type="predicted"/>
<protein>
    <submittedName>
        <fullName evidence="1">STAS/SEC14 domain-containing protein</fullName>
    </submittedName>
</protein>